<keyword evidence="1" id="KW-0472">Membrane</keyword>
<keyword evidence="1" id="KW-1133">Transmembrane helix</keyword>
<feature type="transmembrane region" description="Helical" evidence="1">
    <location>
        <begin position="34"/>
        <end position="57"/>
    </location>
</feature>
<reference evidence="2" key="1">
    <citation type="journal article" date="2020" name="Stud. Mycol.">
        <title>101 Dothideomycetes genomes: a test case for predicting lifestyles and emergence of pathogens.</title>
        <authorList>
            <person name="Haridas S."/>
            <person name="Albert R."/>
            <person name="Binder M."/>
            <person name="Bloem J."/>
            <person name="Labutti K."/>
            <person name="Salamov A."/>
            <person name="Andreopoulos B."/>
            <person name="Baker S."/>
            <person name="Barry K."/>
            <person name="Bills G."/>
            <person name="Bluhm B."/>
            <person name="Cannon C."/>
            <person name="Castanera R."/>
            <person name="Culley D."/>
            <person name="Daum C."/>
            <person name="Ezra D."/>
            <person name="Gonzalez J."/>
            <person name="Henrissat B."/>
            <person name="Kuo A."/>
            <person name="Liang C."/>
            <person name="Lipzen A."/>
            <person name="Lutzoni F."/>
            <person name="Magnuson J."/>
            <person name="Mondo S."/>
            <person name="Nolan M."/>
            <person name="Ohm R."/>
            <person name="Pangilinan J."/>
            <person name="Park H.-J."/>
            <person name="Ramirez L."/>
            <person name="Alfaro M."/>
            <person name="Sun H."/>
            <person name="Tritt A."/>
            <person name="Yoshinaga Y."/>
            <person name="Zwiers L.-H."/>
            <person name="Turgeon B."/>
            <person name="Goodwin S."/>
            <person name="Spatafora J."/>
            <person name="Crous P."/>
            <person name="Grigoriev I."/>
        </authorList>
    </citation>
    <scope>NUCLEOTIDE SEQUENCE</scope>
    <source>
        <strain evidence="2">CBS 627.86</strain>
    </source>
</reference>
<keyword evidence="3" id="KW-1185">Reference proteome</keyword>
<evidence type="ECO:0008006" key="4">
    <source>
        <dbReference type="Google" id="ProtNLM"/>
    </source>
</evidence>
<dbReference type="AlphaFoldDB" id="A0A6A5Z3M1"/>
<proteinExistence type="predicted"/>
<dbReference type="EMBL" id="ML977326">
    <property type="protein sequence ID" value="KAF2113995.1"/>
    <property type="molecule type" value="Genomic_DNA"/>
</dbReference>
<sequence>MLPQTLMACSVLVFRSSAVIWDVPAMAKSPLVELVCLMFIRLGLYTYAWSVGISLILDELQLHRRSRLYKDAEPLS</sequence>
<keyword evidence="1" id="KW-0812">Transmembrane</keyword>
<evidence type="ECO:0000256" key="1">
    <source>
        <dbReference type="SAM" id="Phobius"/>
    </source>
</evidence>
<evidence type="ECO:0000313" key="3">
    <source>
        <dbReference type="Proteomes" id="UP000799770"/>
    </source>
</evidence>
<gene>
    <name evidence="2" type="ORF">BDV96DRAFT_106273</name>
</gene>
<organism evidence="2 3">
    <name type="scientific">Lophiotrema nucula</name>
    <dbReference type="NCBI Taxonomy" id="690887"/>
    <lineage>
        <taxon>Eukaryota</taxon>
        <taxon>Fungi</taxon>
        <taxon>Dikarya</taxon>
        <taxon>Ascomycota</taxon>
        <taxon>Pezizomycotina</taxon>
        <taxon>Dothideomycetes</taxon>
        <taxon>Pleosporomycetidae</taxon>
        <taxon>Pleosporales</taxon>
        <taxon>Lophiotremataceae</taxon>
        <taxon>Lophiotrema</taxon>
    </lineage>
</organism>
<dbReference type="Proteomes" id="UP000799770">
    <property type="component" value="Unassembled WGS sequence"/>
</dbReference>
<accession>A0A6A5Z3M1</accession>
<name>A0A6A5Z3M1_9PLEO</name>
<protein>
    <recommendedName>
        <fullName evidence="4">TLC domain-containing protein</fullName>
    </recommendedName>
</protein>
<evidence type="ECO:0000313" key="2">
    <source>
        <dbReference type="EMBL" id="KAF2113995.1"/>
    </source>
</evidence>